<dbReference type="InterPro" id="IPR051121">
    <property type="entry name" value="FAH"/>
</dbReference>
<dbReference type="Pfam" id="PF01557">
    <property type="entry name" value="FAA_hydrolase"/>
    <property type="match status" value="1"/>
</dbReference>
<feature type="domain" description="Fumarylacetoacetase-like C-terminal" evidence="3">
    <location>
        <begin position="85"/>
        <end position="296"/>
    </location>
</feature>
<dbReference type="RefSeq" id="WP_002586796.1">
    <property type="nucleotide sequence ID" value="NZ_KB850987.1"/>
</dbReference>
<dbReference type="Proteomes" id="UP000013085">
    <property type="component" value="Unassembled WGS sequence"/>
</dbReference>
<reference evidence="4 5" key="1">
    <citation type="submission" date="2013-01" db="EMBL/GenBank/DDBJ databases">
        <title>The Genome Sequence of Clostridium clostridioforme 90A8.</title>
        <authorList>
            <consortium name="The Broad Institute Genome Sequencing Platform"/>
            <person name="Earl A."/>
            <person name="Ward D."/>
            <person name="Feldgarden M."/>
            <person name="Gevers D."/>
            <person name="Courvalin P."/>
            <person name="Lambert T."/>
            <person name="Walker B."/>
            <person name="Young S.K."/>
            <person name="Zeng Q."/>
            <person name="Gargeya S."/>
            <person name="Fitzgerald M."/>
            <person name="Haas B."/>
            <person name="Abouelleil A."/>
            <person name="Alvarado L."/>
            <person name="Arachchi H.M."/>
            <person name="Berlin A.M."/>
            <person name="Chapman S.B."/>
            <person name="Dewar J."/>
            <person name="Goldberg J."/>
            <person name="Griggs A."/>
            <person name="Gujja S."/>
            <person name="Hansen M."/>
            <person name="Howarth C."/>
            <person name="Imamovic A."/>
            <person name="Larimer J."/>
            <person name="McCowan C."/>
            <person name="Murphy C."/>
            <person name="Neiman D."/>
            <person name="Pearson M."/>
            <person name="Priest M."/>
            <person name="Roberts A."/>
            <person name="Saif S."/>
            <person name="Shea T."/>
            <person name="Sisk P."/>
            <person name="Sykes S."/>
            <person name="Wortman J."/>
            <person name="Nusbaum C."/>
            <person name="Birren B."/>
        </authorList>
    </citation>
    <scope>NUCLEOTIDE SEQUENCE [LARGE SCALE GENOMIC DNA]</scope>
    <source>
        <strain evidence="4 5">90A8</strain>
    </source>
</reference>
<dbReference type="GO" id="GO:0016853">
    <property type="term" value="F:isomerase activity"/>
    <property type="evidence" value="ECO:0007669"/>
    <property type="project" value="UniProtKB-ARBA"/>
</dbReference>
<gene>
    <name evidence="4" type="ORF">HMPREF1090_00689</name>
</gene>
<dbReference type="GO" id="GO:0046872">
    <property type="term" value="F:metal ion binding"/>
    <property type="evidence" value="ECO:0007669"/>
    <property type="project" value="UniProtKB-KW"/>
</dbReference>
<dbReference type="FunFam" id="3.90.850.10:FF:000002">
    <property type="entry name" value="2-hydroxyhepta-2,4-diene-1,7-dioate isomerase"/>
    <property type="match status" value="1"/>
</dbReference>
<dbReference type="GO" id="GO:0016829">
    <property type="term" value="F:lyase activity"/>
    <property type="evidence" value="ECO:0007669"/>
    <property type="project" value="UniProtKB-KW"/>
</dbReference>
<dbReference type="PANTHER" id="PTHR42796">
    <property type="entry name" value="FUMARYLACETOACETATE HYDROLASE DOMAIN-CONTAINING PROTEIN 2A-RELATED"/>
    <property type="match status" value="1"/>
</dbReference>
<protein>
    <submittedName>
        <fullName evidence="4">Ureidoglycolate lyase</fullName>
    </submittedName>
</protein>
<evidence type="ECO:0000259" key="3">
    <source>
        <dbReference type="Pfam" id="PF01557"/>
    </source>
</evidence>
<dbReference type="SUPFAM" id="SSF56529">
    <property type="entry name" value="FAH"/>
    <property type="match status" value="1"/>
</dbReference>
<sequence length="298" mass="32968">MRLVTYEIEHKSGLGVISRDGSWVYPLASLDMDYKTMQELIETISDSEKQLLEYASGQDPYKVRGAAPIGEVSLLAPIPHPRQDVICLGINYMAHAEESARFKKEAFDGERPYAVYFSKRVNRATDPGAGIPSHRDIVTDLDYEAELAVIIGREASHVREEEVKDYIFGYTIINDVSARTLQTRHKQWYFGKGLDGFLPMGPCIATVDELSYPPKVQVQSRVNGELRQDSNTELLIFDISHIVSELSRGMTLQPGTIIATGTPAGVGMGFDPPKFLVPGDVVECTIEGIGTITNKVTD</sequence>
<dbReference type="GO" id="GO:0019752">
    <property type="term" value="P:carboxylic acid metabolic process"/>
    <property type="evidence" value="ECO:0007669"/>
    <property type="project" value="UniProtKB-ARBA"/>
</dbReference>
<organism evidence="4 5">
    <name type="scientific">[Clostridium] clostridioforme 90A8</name>
    <dbReference type="NCBI Taxonomy" id="999408"/>
    <lineage>
        <taxon>Bacteria</taxon>
        <taxon>Bacillati</taxon>
        <taxon>Bacillota</taxon>
        <taxon>Clostridia</taxon>
        <taxon>Lachnospirales</taxon>
        <taxon>Lachnospiraceae</taxon>
        <taxon>Enterocloster</taxon>
    </lineage>
</organism>
<evidence type="ECO:0000256" key="2">
    <source>
        <dbReference type="ARBA" id="ARBA00022723"/>
    </source>
</evidence>
<dbReference type="PATRIC" id="fig|999408.3.peg.736"/>
<keyword evidence="2" id="KW-0479">Metal-binding</keyword>
<dbReference type="EMBL" id="AGYR01000005">
    <property type="protein sequence ID" value="ENZ19305.1"/>
    <property type="molecule type" value="Genomic_DNA"/>
</dbReference>
<dbReference type="InterPro" id="IPR011234">
    <property type="entry name" value="Fumarylacetoacetase-like_C"/>
</dbReference>
<evidence type="ECO:0000313" key="5">
    <source>
        <dbReference type="Proteomes" id="UP000013085"/>
    </source>
</evidence>
<comment type="caution">
    <text evidence="4">The sequence shown here is derived from an EMBL/GenBank/DDBJ whole genome shotgun (WGS) entry which is preliminary data.</text>
</comment>
<keyword evidence="4" id="KW-0456">Lyase</keyword>
<name>A0A0E2HG12_9FIRM</name>
<comment type="similarity">
    <text evidence="1">Belongs to the FAH family.</text>
</comment>
<evidence type="ECO:0000256" key="1">
    <source>
        <dbReference type="ARBA" id="ARBA00010211"/>
    </source>
</evidence>
<dbReference type="InterPro" id="IPR036663">
    <property type="entry name" value="Fumarylacetoacetase_C_sf"/>
</dbReference>
<accession>A0A0E2HG12</accession>
<evidence type="ECO:0000313" key="4">
    <source>
        <dbReference type="EMBL" id="ENZ19305.1"/>
    </source>
</evidence>
<dbReference type="AlphaFoldDB" id="A0A0E2HG12"/>
<proteinExistence type="inferred from homology"/>
<dbReference type="PANTHER" id="PTHR42796:SF4">
    <property type="entry name" value="FUMARYLACETOACETATE HYDROLASE DOMAIN-CONTAINING PROTEIN 2A"/>
    <property type="match status" value="1"/>
</dbReference>
<dbReference type="HOGENOM" id="CLU_028458_3_1_9"/>
<dbReference type="Gene3D" id="3.90.850.10">
    <property type="entry name" value="Fumarylacetoacetase-like, C-terminal domain"/>
    <property type="match status" value="1"/>
</dbReference>